<name>D3S1M3_FERPA</name>
<protein>
    <submittedName>
        <fullName evidence="1">Uncharacterized protein</fullName>
    </submittedName>
</protein>
<dbReference type="RefSeq" id="WP_012966823.1">
    <property type="nucleotide sequence ID" value="NC_013849.1"/>
</dbReference>
<sequence>MEIKIKVPPNVSEEVAKRIAEIVVGRIDELRWVNELLKNSELTEDDAVELGRKAKKGRGEYLEKRYISGG</sequence>
<keyword evidence="2" id="KW-1185">Reference proteome</keyword>
<dbReference type="PaxDb" id="589924-Ferp_2371"/>
<dbReference type="GeneID" id="8779912"/>
<gene>
    <name evidence="1" type="ordered locus">Ferp_2371</name>
</gene>
<reference evidence="2" key="1">
    <citation type="submission" date="2010-02" db="EMBL/GenBank/DDBJ databases">
        <title>Complete sequence of Ferroglobus placidus DSM 10642.</title>
        <authorList>
            <consortium name="US DOE Joint Genome Institute"/>
            <person name="Lucas S."/>
            <person name="Copeland A."/>
            <person name="Lapidus A."/>
            <person name="Cheng J.-F."/>
            <person name="Bruce D."/>
            <person name="Goodwin L."/>
            <person name="Pitluck S."/>
            <person name="Saunders E."/>
            <person name="Brettin T."/>
            <person name="Detter J.C."/>
            <person name="Han C."/>
            <person name="Tapia R."/>
            <person name="Larimer F."/>
            <person name="Land M."/>
            <person name="Hauser L."/>
            <person name="Kyrpides N."/>
            <person name="Ivanova N."/>
            <person name="Holmes D."/>
            <person name="Lovley D."/>
            <person name="Kyrpides N."/>
            <person name="Anderson I.J."/>
            <person name="Woyke T."/>
        </authorList>
    </citation>
    <scope>NUCLEOTIDE SEQUENCE [LARGE SCALE GENOMIC DNA]</scope>
    <source>
        <strain evidence="2">DSM 10642 / AEDII12DO</strain>
    </source>
</reference>
<dbReference type="Proteomes" id="UP000002613">
    <property type="component" value="Chromosome"/>
</dbReference>
<proteinExistence type="predicted"/>
<dbReference type="eggNOG" id="arCOG10050">
    <property type="taxonomic scope" value="Archaea"/>
</dbReference>
<dbReference type="KEGG" id="fpl:Ferp_2371"/>
<dbReference type="EMBL" id="CP001899">
    <property type="protein sequence ID" value="ADC66487.1"/>
    <property type="molecule type" value="Genomic_DNA"/>
</dbReference>
<dbReference type="HOGENOM" id="CLU_201555_0_0_2"/>
<organism evidence="1 2">
    <name type="scientific">Ferroglobus placidus (strain DSM 10642 / AEDII12DO)</name>
    <dbReference type="NCBI Taxonomy" id="589924"/>
    <lineage>
        <taxon>Archaea</taxon>
        <taxon>Methanobacteriati</taxon>
        <taxon>Methanobacteriota</taxon>
        <taxon>Archaeoglobi</taxon>
        <taxon>Archaeoglobales</taxon>
        <taxon>Archaeoglobaceae</taxon>
        <taxon>Ferroglobus</taxon>
    </lineage>
</organism>
<reference evidence="1 2" key="2">
    <citation type="journal article" date="2011" name="Stand. Genomic Sci.">
        <title>Complete genome sequence of Ferroglobus placidus AEDII12DO.</title>
        <authorList>
            <person name="Anderson I."/>
            <person name="Risso C."/>
            <person name="Holmes D."/>
            <person name="Lucas S."/>
            <person name="Copeland A."/>
            <person name="Lapidus A."/>
            <person name="Cheng J.F."/>
            <person name="Bruce D."/>
            <person name="Goodwin L."/>
            <person name="Pitluck S."/>
            <person name="Saunders E."/>
            <person name="Brettin T."/>
            <person name="Detter J.C."/>
            <person name="Han C."/>
            <person name="Tapia R."/>
            <person name="Larimer F."/>
            <person name="Land M."/>
            <person name="Hauser L."/>
            <person name="Woyke T."/>
            <person name="Lovley D."/>
            <person name="Kyrpides N."/>
            <person name="Ivanova N."/>
        </authorList>
    </citation>
    <scope>NUCLEOTIDE SEQUENCE [LARGE SCALE GENOMIC DNA]</scope>
    <source>
        <strain evidence="2">DSM 10642 / AEDII12DO</strain>
    </source>
</reference>
<accession>D3S1M3</accession>
<dbReference type="AlphaFoldDB" id="D3S1M3"/>
<evidence type="ECO:0000313" key="1">
    <source>
        <dbReference type="EMBL" id="ADC66487.1"/>
    </source>
</evidence>
<evidence type="ECO:0000313" key="2">
    <source>
        <dbReference type="Proteomes" id="UP000002613"/>
    </source>
</evidence>
<dbReference type="OrthoDB" id="94362at2157"/>
<dbReference type="STRING" id="589924.Ferp_2371"/>